<gene>
    <name evidence="1" type="ORF">GPM918_LOCUS14544</name>
    <name evidence="2" type="ORF">SRO942_LOCUS14544</name>
</gene>
<evidence type="ECO:0000313" key="1">
    <source>
        <dbReference type="EMBL" id="CAF1016445.1"/>
    </source>
</evidence>
<keyword evidence="3" id="KW-1185">Reference proteome</keyword>
<dbReference type="EMBL" id="CAJOBC010003519">
    <property type="protein sequence ID" value="CAF3787990.1"/>
    <property type="molecule type" value="Genomic_DNA"/>
</dbReference>
<organism evidence="1 3">
    <name type="scientific">Didymodactylos carnosus</name>
    <dbReference type="NCBI Taxonomy" id="1234261"/>
    <lineage>
        <taxon>Eukaryota</taxon>
        <taxon>Metazoa</taxon>
        <taxon>Spiralia</taxon>
        <taxon>Gnathifera</taxon>
        <taxon>Rotifera</taxon>
        <taxon>Eurotatoria</taxon>
        <taxon>Bdelloidea</taxon>
        <taxon>Philodinida</taxon>
        <taxon>Philodinidae</taxon>
        <taxon>Didymodactylos</taxon>
    </lineage>
</organism>
<name>A0A814I0A8_9BILA</name>
<dbReference type="EMBL" id="CAJNOQ010003519">
    <property type="protein sequence ID" value="CAF1016445.1"/>
    <property type="molecule type" value="Genomic_DNA"/>
</dbReference>
<sequence length="261" mass="30237">MYRNVPAHGSFVLHDRSSLLSSALLTHPSHLNRDVLISFVHIAPNFIIRALYQQLNVEQRLIVDKYMSNSIKTGKQQQQQQQPPLQPVPDTEPVIRSYILSETYNRSTPFIHVLIASTRPHLHQIKPFCAVVSAVNGQQFYETSACFIQPKLGYCLVTLPTIKTNDNLNHTKIMELYLKLHHVTYQNECLSDHTPKQEHFHSEQHIGKVDYLNDNVVYDTLNTHSSLITIDYPTGLFYPNWLFDLKLKLKLNKYSKFLTIR</sequence>
<evidence type="ECO:0000313" key="2">
    <source>
        <dbReference type="EMBL" id="CAF3787990.1"/>
    </source>
</evidence>
<protein>
    <submittedName>
        <fullName evidence="1">Uncharacterized protein</fullName>
    </submittedName>
</protein>
<accession>A0A814I0A8</accession>
<dbReference type="Proteomes" id="UP000663829">
    <property type="component" value="Unassembled WGS sequence"/>
</dbReference>
<evidence type="ECO:0000313" key="3">
    <source>
        <dbReference type="Proteomes" id="UP000663829"/>
    </source>
</evidence>
<reference evidence="1" key="1">
    <citation type="submission" date="2021-02" db="EMBL/GenBank/DDBJ databases">
        <authorList>
            <person name="Nowell W R."/>
        </authorList>
    </citation>
    <scope>NUCLEOTIDE SEQUENCE</scope>
</reference>
<proteinExistence type="predicted"/>
<comment type="caution">
    <text evidence="1">The sequence shown here is derived from an EMBL/GenBank/DDBJ whole genome shotgun (WGS) entry which is preliminary data.</text>
</comment>
<dbReference type="AlphaFoldDB" id="A0A814I0A8"/>
<dbReference type="Proteomes" id="UP000681722">
    <property type="component" value="Unassembled WGS sequence"/>
</dbReference>